<name>B8JD99_ANAD2</name>
<comment type="similarity">
    <text evidence="1 3">Belongs to the bacterial flagellin family.</text>
</comment>
<feature type="domain" description="Flagellin N-terminal" evidence="4">
    <location>
        <begin position="5"/>
        <end position="143"/>
    </location>
</feature>
<keyword evidence="6" id="KW-0282">Flagellum</keyword>
<feature type="domain" description="Flagellin C-terminal" evidence="5">
    <location>
        <begin position="193"/>
        <end position="277"/>
    </location>
</feature>
<accession>B8JD99</accession>
<keyword evidence="7" id="KW-1185">Reference proteome</keyword>
<evidence type="ECO:0000259" key="4">
    <source>
        <dbReference type="Pfam" id="PF00669"/>
    </source>
</evidence>
<protein>
    <recommendedName>
        <fullName evidence="3">Flagellin</fullName>
    </recommendedName>
</protein>
<dbReference type="Pfam" id="PF00700">
    <property type="entry name" value="Flagellin_C"/>
    <property type="match status" value="1"/>
</dbReference>
<keyword evidence="3" id="KW-0964">Secreted</keyword>
<comment type="function">
    <text evidence="3">Flagellin is the subunit protein which polymerizes to form the filaments of bacterial flagella.</text>
</comment>
<reference evidence="6" key="1">
    <citation type="submission" date="2009-01" db="EMBL/GenBank/DDBJ databases">
        <title>Complete sequence of Anaeromyxobacter dehalogenans 2CP-1.</title>
        <authorList>
            <consortium name="US DOE Joint Genome Institute"/>
            <person name="Lucas S."/>
            <person name="Copeland A."/>
            <person name="Lapidus A."/>
            <person name="Glavina del Rio T."/>
            <person name="Dalin E."/>
            <person name="Tice H."/>
            <person name="Bruce D."/>
            <person name="Goodwin L."/>
            <person name="Pitluck S."/>
            <person name="Saunders E."/>
            <person name="Brettin T."/>
            <person name="Detter J.C."/>
            <person name="Han C."/>
            <person name="Larimer F."/>
            <person name="Land M."/>
            <person name="Hauser L."/>
            <person name="Kyrpides N."/>
            <person name="Ovchinnikova G."/>
            <person name="Beliaev A.S."/>
            <person name="Richardson P."/>
        </authorList>
    </citation>
    <scope>NUCLEOTIDE SEQUENCE</scope>
    <source>
        <strain evidence="6">2CP-1</strain>
    </source>
</reference>
<dbReference type="InterPro" id="IPR001029">
    <property type="entry name" value="Flagellin_N"/>
</dbReference>
<organism evidence="6 7">
    <name type="scientific">Anaeromyxobacter dehalogenans (strain ATCC BAA-258 / DSM 21875 / 2CP-1)</name>
    <dbReference type="NCBI Taxonomy" id="455488"/>
    <lineage>
        <taxon>Bacteria</taxon>
        <taxon>Pseudomonadati</taxon>
        <taxon>Myxococcota</taxon>
        <taxon>Myxococcia</taxon>
        <taxon>Myxococcales</taxon>
        <taxon>Cystobacterineae</taxon>
        <taxon>Anaeromyxobacteraceae</taxon>
        <taxon>Anaeromyxobacter</taxon>
    </lineage>
</organism>
<evidence type="ECO:0000313" key="7">
    <source>
        <dbReference type="Proteomes" id="UP000007089"/>
    </source>
</evidence>
<dbReference type="GO" id="GO:0009288">
    <property type="term" value="C:bacterial-type flagellum"/>
    <property type="evidence" value="ECO:0007669"/>
    <property type="project" value="UniProtKB-SubCell"/>
</dbReference>
<dbReference type="InterPro" id="IPR001492">
    <property type="entry name" value="Flagellin"/>
</dbReference>
<dbReference type="Gene3D" id="1.20.1330.10">
    <property type="entry name" value="f41 fragment of flagellin, N-terminal domain"/>
    <property type="match status" value="2"/>
</dbReference>
<keyword evidence="2 3" id="KW-0975">Bacterial flagellum</keyword>
<evidence type="ECO:0000313" key="6">
    <source>
        <dbReference type="EMBL" id="ACL65948.1"/>
    </source>
</evidence>
<dbReference type="EMBL" id="CP001359">
    <property type="protein sequence ID" value="ACL65948.1"/>
    <property type="molecule type" value="Genomic_DNA"/>
</dbReference>
<sequence length="278" mass="29300">MSLSIRTNIASLNAQRNMSNTQNALDSSMSRLSSGYRITKAGDDAAGLGISTKLEAQIRSYNQAVRNANDGLSVIQTSEAALNETSNILTRLRELAMQAASDGIGDKERAYVQAEADQLTDEIDRIANVTKYNGTALLSGTSTSLNFQVGVEKDASSNDQISFSTLDATASSLGLDASTLDFTSGTAARDALSSIDAAIETVSKNRADLGAVGNRFQSAINNIQSFSEALSAANSRIRDVDVAEETSRLARANILQQAGVSVLAQANQMPQLALKLLG</sequence>
<evidence type="ECO:0000256" key="2">
    <source>
        <dbReference type="ARBA" id="ARBA00023143"/>
    </source>
</evidence>
<dbReference type="HOGENOM" id="CLU_011142_2_2_7"/>
<dbReference type="RefSeq" id="WP_012633733.1">
    <property type="nucleotide sequence ID" value="NC_011891.1"/>
</dbReference>
<dbReference type="Proteomes" id="UP000007089">
    <property type="component" value="Chromosome"/>
</dbReference>
<dbReference type="InterPro" id="IPR042187">
    <property type="entry name" value="Flagellin_C_sub2"/>
</dbReference>
<dbReference type="AlphaFoldDB" id="B8JD99"/>
<keyword evidence="6" id="KW-0966">Cell projection</keyword>
<evidence type="ECO:0000259" key="5">
    <source>
        <dbReference type="Pfam" id="PF00700"/>
    </source>
</evidence>
<comment type="subcellular location">
    <subcellularLocation>
        <location evidence="3">Secreted</location>
    </subcellularLocation>
    <subcellularLocation>
        <location evidence="3">Bacterial flagellum</location>
    </subcellularLocation>
</comment>
<dbReference type="SUPFAM" id="SSF64518">
    <property type="entry name" value="Phase 1 flagellin"/>
    <property type="match status" value="1"/>
</dbReference>
<keyword evidence="6" id="KW-0969">Cilium</keyword>
<gene>
    <name evidence="6" type="ordered locus">A2cp1_2611</name>
</gene>
<dbReference type="KEGG" id="acp:A2cp1_2611"/>
<dbReference type="Gene3D" id="6.10.10.10">
    <property type="entry name" value="Flagellar export chaperone, C-terminal domain"/>
    <property type="match status" value="1"/>
</dbReference>
<dbReference type="InterPro" id="IPR046358">
    <property type="entry name" value="Flagellin_C"/>
</dbReference>
<dbReference type="PANTHER" id="PTHR42792">
    <property type="entry name" value="FLAGELLIN"/>
    <property type="match status" value="1"/>
</dbReference>
<dbReference type="GO" id="GO:0005576">
    <property type="term" value="C:extracellular region"/>
    <property type="evidence" value="ECO:0007669"/>
    <property type="project" value="UniProtKB-SubCell"/>
</dbReference>
<dbReference type="GO" id="GO:0005198">
    <property type="term" value="F:structural molecule activity"/>
    <property type="evidence" value="ECO:0007669"/>
    <property type="project" value="UniProtKB-UniRule"/>
</dbReference>
<proteinExistence type="inferred from homology"/>
<evidence type="ECO:0000256" key="3">
    <source>
        <dbReference type="RuleBase" id="RU362073"/>
    </source>
</evidence>
<dbReference type="PANTHER" id="PTHR42792:SF2">
    <property type="entry name" value="FLAGELLIN"/>
    <property type="match status" value="1"/>
</dbReference>
<dbReference type="PRINTS" id="PR00207">
    <property type="entry name" value="FLAGELLIN"/>
</dbReference>
<dbReference type="Pfam" id="PF00669">
    <property type="entry name" value="Flagellin_N"/>
    <property type="match status" value="1"/>
</dbReference>
<evidence type="ECO:0000256" key="1">
    <source>
        <dbReference type="ARBA" id="ARBA00005709"/>
    </source>
</evidence>